<keyword evidence="2" id="KW-0808">Transferase</keyword>
<dbReference type="GO" id="GO:0006450">
    <property type="term" value="P:regulation of translational fidelity"/>
    <property type="evidence" value="ECO:0007669"/>
    <property type="project" value="InterPro"/>
</dbReference>
<dbReference type="SUPFAM" id="SSF141000">
    <property type="entry name" value="Glu-tRNAGln amidotransferase C subunit"/>
    <property type="match status" value="1"/>
</dbReference>
<sequence length="96" mass="11101">MEVTKELITHLAGLARLEFNEEDTRQIQDDLTRMISFVEKLNQLDTSGVQPLLHMTDQTDVLRADRLEPSLERKTALELAPDADDQYFYVPKVIKK</sequence>
<dbReference type="InterPro" id="IPR036113">
    <property type="entry name" value="Asp/Glu-ADT_sf_sub_c"/>
</dbReference>
<dbReference type="STRING" id="1220578.FPE01S_01_03070"/>
<keyword evidence="1" id="KW-0436">Ligase</keyword>
<evidence type="ECO:0000313" key="3">
    <source>
        <dbReference type="Proteomes" id="UP000033121"/>
    </source>
</evidence>
<dbReference type="GO" id="GO:0005524">
    <property type="term" value="F:ATP binding"/>
    <property type="evidence" value="ECO:0007669"/>
    <property type="project" value="UniProtKB-KW"/>
</dbReference>
<gene>
    <name evidence="1 2" type="primary">gatC</name>
    <name evidence="2" type="ORF">FPE01S_01_03070</name>
</gene>
<dbReference type="Gene3D" id="1.10.20.60">
    <property type="entry name" value="Glu-tRNAGln amidotransferase C subunit, N-terminal domain"/>
    <property type="match status" value="1"/>
</dbReference>
<comment type="subunit">
    <text evidence="1">Heterotrimer of A, B and C subunits.</text>
</comment>
<comment type="similarity">
    <text evidence="1">Belongs to the GatC family.</text>
</comment>
<evidence type="ECO:0000313" key="2">
    <source>
        <dbReference type="EMBL" id="GAO41295.1"/>
    </source>
</evidence>
<dbReference type="EMBL" id="BBWV01000001">
    <property type="protein sequence ID" value="GAO41295.1"/>
    <property type="molecule type" value="Genomic_DNA"/>
</dbReference>
<organism evidence="2 3">
    <name type="scientific">Flavihumibacter petaseus NBRC 106054</name>
    <dbReference type="NCBI Taxonomy" id="1220578"/>
    <lineage>
        <taxon>Bacteria</taxon>
        <taxon>Pseudomonadati</taxon>
        <taxon>Bacteroidota</taxon>
        <taxon>Chitinophagia</taxon>
        <taxon>Chitinophagales</taxon>
        <taxon>Chitinophagaceae</taxon>
        <taxon>Flavihumibacter</taxon>
    </lineage>
</organism>
<name>A0A0E9MVZ0_9BACT</name>
<dbReference type="RefSeq" id="WP_046367187.1">
    <property type="nucleotide sequence ID" value="NZ_BBWV01000001.1"/>
</dbReference>
<dbReference type="GO" id="GO:0016740">
    <property type="term" value="F:transferase activity"/>
    <property type="evidence" value="ECO:0007669"/>
    <property type="project" value="UniProtKB-KW"/>
</dbReference>
<dbReference type="OrthoDB" id="9813938at2"/>
<keyword evidence="1" id="KW-0648">Protein biosynthesis</keyword>
<dbReference type="PANTHER" id="PTHR15004">
    <property type="entry name" value="GLUTAMYL-TRNA(GLN) AMIDOTRANSFERASE SUBUNIT C, MITOCHONDRIAL"/>
    <property type="match status" value="1"/>
</dbReference>
<evidence type="ECO:0000256" key="1">
    <source>
        <dbReference type="HAMAP-Rule" id="MF_00122"/>
    </source>
</evidence>
<reference evidence="2 3" key="1">
    <citation type="submission" date="2015-04" db="EMBL/GenBank/DDBJ databases">
        <title>Whole genome shotgun sequence of Flavihumibacter petaseus NBRC 106054.</title>
        <authorList>
            <person name="Miyazawa S."/>
            <person name="Hosoyama A."/>
            <person name="Hashimoto M."/>
            <person name="Noguchi M."/>
            <person name="Tsuchikane K."/>
            <person name="Ohji S."/>
            <person name="Yamazoe A."/>
            <person name="Ichikawa N."/>
            <person name="Kimura A."/>
            <person name="Fujita N."/>
        </authorList>
    </citation>
    <scope>NUCLEOTIDE SEQUENCE [LARGE SCALE GENOMIC DNA]</scope>
    <source>
        <strain evidence="2 3">NBRC 106054</strain>
    </source>
</reference>
<dbReference type="AlphaFoldDB" id="A0A0E9MVZ0"/>
<dbReference type="GO" id="GO:0050567">
    <property type="term" value="F:glutaminyl-tRNA synthase (glutamine-hydrolyzing) activity"/>
    <property type="evidence" value="ECO:0007669"/>
    <property type="project" value="UniProtKB-UniRule"/>
</dbReference>
<comment type="function">
    <text evidence="1">Allows the formation of correctly charged Asn-tRNA(Asn) or Gln-tRNA(Gln) through the transamidation of misacylated Asp-tRNA(Asn) or Glu-tRNA(Gln) in organisms which lack either or both of asparaginyl-tRNA or glutaminyl-tRNA synthetases. The reaction takes place in the presence of glutamine and ATP through an activated phospho-Asp-tRNA(Asn) or phospho-Glu-tRNA(Gln).</text>
</comment>
<dbReference type="GO" id="GO:0070681">
    <property type="term" value="P:glutaminyl-tRNAGln biosynthesis via transamidation"/>
    <property type="evidence" value="ECO:0007669"/>
    <property type="project" value="TreeGrafter"/>
</dbReference>
<dbReference type="Pfam" id="PF02686">
    <property type="entry name" value="GatC"/>
    <property type="match status" value="1"/>
</dbReference>
<dbReference type="GO" id="GO:0006412">
    <property type="term" value="P:translation"/>
    <property type="evidence" value="ECO:0007669"/>
    <property type="project" value="UniProtKB-UniRule"/>
</dbReference>
<dbReference type="HAMAP" id="MF_00122">
    <property type="entry name" value="GatC"/>
    <property type="match status" value="1"/>
</dbReference>
<dbReference type="EC" id="6.3.5.-" evidence="1"/>
<comment type="caution">
    <text evidence="2">The sequence shown here is derived from an EMBL/GenBank/DDBJ whole genome shotgun (WGS) entry which is preliminary data.</text>
</comment>
<keyword evidence="1" id="KW-0067">ATP-binding</keyword>
<keyword evidence="3" id="KW-1185">Reference proteome</keyword>
<keyword evidence="1" id="KW-0547">Nucleotide-binding</keyword>
<comment type="catalytic activity">
    <reaction evidence="1">
        <text>L-aspartyl-tRNA(Asn) + L-glutamine + ATP + H2O = L-asparaginyl-tRNA(Asn) + L-glutamate + ADP + phosphate + 2 H(+)</text>
        <dbReference type="Rhea" id="RHEA:14513"/>
        <dbReference type="Rhea" id="RHEA-COMP:9674"/>
        <dbReference type="Rhea" id="RHEA-COMP:9677"/>
        <dbReference type="ChEBI" id="CHEBI:15377"/>
        <dbReference type="ChEBI" id="CHEBI:15378"/>
        <dbReference type="ChEBI" id="CHEBI:29985"/>
        <dbReference type="ChEBI" id="CHEBI:30616"/>
        <dbReference type="ChEBI" id="CHEBI:43474"/>
        <dbReference type="ChEBI" id="CHEBI:58359"/>
        <dbReference type="ChEBI" id="CHEBI:78515"/>
        <dbReference type="ChEBI" id="CHEBI:78516"/>
        <dbReference type="ChEBI" id="CHEBI:456216"/>
    </reaction>
</comment>
<proteinExistence type="inferred from homology"/>
<accession>A0A0E9MVZ0</accession>
<dbReference type="InterPro" id="IPR003837">
    <property type="entry name" value="GatC"/>
</dbReference>
<dbReference type="Proteomes" id="UP000033121">
    <property type="component" value="Unassembled WGS sequence"/>
</dbReference>
<comment type="catalytic activity">
    <reaction evidence="1">
        <text>L-glutamyl-tRNA(Gln) + L-glutamine + ATP + H2O = L-glutaminyl-tRNA(Gln) + L-glutamate + ADP + phosphate + H(+)</text>
        <dbReference type="Rhea" id="RHEA:17521"/>
        <dbReference type="Rhea" id="RHEA-COMP:9681"/>
        <dbReference type="Rhea" id="RHEA-COMP:9684"/>
        <dbReference type="ChEBI" id="CHEBI:15377"/>
        <dbReference type="ChEBI" id="CHEBI:15378"/>
        <dbReference type="ChEBI" id="CHEBI:29985"/>
        <dbReference type="ChEBI" id="CHEBI:30616"/>
        <dbReference type="ChEBI" id="CHEBI:43474"/>
        <dbReference type="ChEBI" id="CHEBI:58359"/>
        <dbReference type="ChEBI" id="CHEBI:78520"/>
        <dbReference type="ChEBI" id="CHEBI:78521"/>
        <dbReference type="ChEBI" id="CHEBI:456216"/>
    </reaction>
</comment>
<dbReference type="PANTHER" id="PTHR15004:SF0">
    <property type="entry name" value="GLUTAMYL-TRNA(GLN) AMIDOTRANSFERASE SUBUNIT C, MITOCHONDRIAL"/>
    <property type="match status" value="1"/>
</dbReference>
<dbReference type="NCBIfam" id="TIGR00135">
    <property type="entry name" value="gatC"/>
    <property type="match status" value="1"/>
</dbReference>
<protein>
    <recommendedName>
        <fullName evidence="1">Aspartyl/glutamyl-tRNA(Asn/Gln) amidotransferase subunit C</fullName>
        <shortName evidence="1">Asp/Glu-ADT subunit C</shortName>
        <ecNumber evidence="1">6.3.5.-</ecNumber>
    </recommendedName>
</protein>
<dbReference type="GO" id="GO:0050566">
    <property type="term" value="F:asparaginyl-tRNA synthase (glutamine-hydrolyzing) activity"/>
    <property type="evidence" value="ECO:0007669"/>
    <property type="project" value="RHEA"/>
</dbReference>